<comment type="caution">
    <text evidence="4">The sequence shown here is derived from an EMBL/GenBank/DDBJ whole genome shotgun (WGS) entry which is preliminary data.</text>
</comment>
<gene>
    <name evidence="4" type="ORF">ACFYNQ_29950</name>
</gene>
<keyword evidence="2" id="KW-0732">Signal</keyword>
<feature type="region of interest" description="Disordered" evidence="1">
    <location>
        <begin position="22"/>
        <end position="64"/>
    </location>
</feature>
<keyword evidence="4" id="KW-0456">Lyase</keyword>
<dbReference type="EMBL" id="JBIAHM010000011">
    <property type="protein sequence ID" value="MFE9602774.1"/>
    <property type="molecule type" value="Genomic_DNA"/>
</dbReference>
<dbReference type="InterPro" id="IPR048958">
    <property type="entry name" value="Polysacc_lyase_14"/>
</dbReference>
<feature type="chain" id="PRO_5046794764" evidence="2">
    <location>
        <begin position="20"/>
        <end position="293"/>
    </location>
</feature>
<evidence type="ECO:0000259" key="3">
    <source>
        <dbReference type="Pfam" id="PF21294"/>
    </source>
</evidence>
<dbReference type="Proteomes" id="UP001601303">
    <property type="component" value="Unassembled WGS sequence"/>
</dbReference>
<feature type="domain" description="Polysaccharide lyase 14" evidence="3">
    <location>
        <begin position="88"/>
        <end position="283"/>
    </location>
</feature>
<evidence type="ECO:0000256" key="1">
    <source>
        <dbReference type="SAM" id="MobiDB-lite"/>
    </source>
</evidence>
<dbReference type="PANTHER" id="PTHR40124">
    <property type="match status" value="1"/>
</dbReference>
<feature type="compositionally biased region" description="Basic and acidic residues" evidence="1">
    <location>
        <begin position="26"/>
        <end position="37"/>
    </location>
</feature>
<dbReference type="PANTHER" id="PTHR40124:SF1">
    <property type="entry name" value="DISAGGREGATASE RELATED REPEAT PROTEIN"/>
    <property type="match status" value="1"/>
</dbReference>
<feature type="signal peptide" evidence="2">
    <location>
        <begin position="1"/>
        <end position="19"/>
    </location>
</feature>
<proteinExistence type="predicted"/>
<evidence type="ECO:0000313" key="5">
    <source>
        <dbReference type="Proteomes" id="UP001601303"/>
    </source>
</evidence>
<dbReference type="Pfam" id="PF21294">
    <property type="entry name" value="Polysacc_lyase_14"/>
    <property type="match status" value="1"/>
</dbReference>
<dbReference type="PROSITE" id="PS51257">
    <property type="entry name" value="PROKAR_LIPOPROTEIN"/>
    <property type="match status" value="1"/>
</dbReference>
<keyword evidence="5" id="KW-1185">Reference proteome</keyword>
<dbReference type="RefSeq" id="WP_388110892.1">
    <property type="nucleotide sequence ID" value="NZ_JBIAHM010000011.1"/>
</dbReference>
<sequence length="293" mass="31760">MRRRRLVALGVTAAVVLLASCSGTSPDHRGDDGKDGHSAAPDPRPSKGLSDDTAGVERFFGPTVRPGNKGSFGLSRAVFLPQRDSRLGQVVRVRYPALSASPTVSRDYHRPQGGAQLYLPLKSGPVNALHLRYYVRFPREFDFVRGGKLPGLYGGTVTSGRRIPDGDNGLSTRYMWRTGGAAEVYAYLPTSVEHGTSLGRGSWHWPTGRWVCVEQAVRLNTPGRSDGTIDVRLDGRRVLHAGGLEFRTTNRLGIDGVFFSTFFGGSDPSWATPRAQYADFAGFAVSTRPIGPV</sequence>
<evidence type="ECO:0000313" key="4">
    <source>
        <dbReference type="EMBL" id="MFE9602774.1"/>
    </source>
</evidence>
<name>A0ABW6MAI6_9ACTN</name>
<dbReference type="GO" id="GO:0016829">
    <property type="term" value="F:lyase activity"/>
    <property type="evidence" value="ECO:0007669"/>
    <property type="project" value="UniProtKB-KW"/>
</dbReference>
<dbReference type="Gene3D" id="2.60.120.200">
    <property type="match status" value="1"/>
</dbReference>
<protein>
    <submittedName>
        <fullName evidence="4">Polysaccharide lyase</fullName>
    </submittedName>
</protein>
<reference evidence="4 5" key="1">
    <citation type="submission" date="2024-10" db="EMBL/GenBank/DDBJ databases">
        <title>The Natural Products Discovery Center: Release of the First 8490 Sequenced Strains for Exploring Actinobacteria Biosynthetic Diversity.</title>
        <authorList>
            <person name="Kalkreuter E."/>
            <person name="Kautsar S.A."/>
            <person name="Yang D."/>
            <person name="Bader C.D."/>
            <person name="Teijaro C.N."/>
            <person name="Fluegel L."/>
            <person name="Davis C.M."/>
            <person name="Simpson J.R."/>
            <person name="Lauterbach L."/>
            <person name="Steele A.D."/>
            <person name="Gui C."/>
            <person name="Meng S."/>
            <person name="Li G."/>
            <person name="Viehrig K."/>
            <person name="Ye F."/>
            <person name="Su P."/>
            <person name="Kiefer A.F."/>
            <person name="Nichols A."/>
            <person name="Cepeda A.J."/>
            <person name="Yan W."/>
            <person name="Fan B."/>
            <person name="Jiang Y."/>
            <person name="Adhikari A."/>
            <person name="Zheng C.-J."/>
            <person name="Schuster L."/>
            <person name="Cowan T.M."/>
            <person name="Smanski M.J."/>
            <person name="Chevrette M.G."/>
            <person name="De Carvalho L.P.S."/>
            <person name="Shen B."/>
        </authorList>
    </citation>
    <scope>NUCLEOTIDE SEQUENCE [LARGE SCALE GENOMIC DNA]</scope>
    <source>
        <strain evidence="4 5">NPDC006488</strain>
    </source>
</reference>
<organism evidence="4 5">
    <name type="scientific">Streptomyces hokutonensis</name>
    <dbReference type="NCBI Taxonomy" id="1306990"/>
    <lineage>
        <taxon>Bacteria</taxon>
        <taxon>Bacillati</taxon>
        <taxon>Actinomycetota</taxon>
        <taxon>Actinomycetes</taxon>
        <taxon>Kitasatosporales</taxon>
        <taxon>Streptomycetaceae</taxon>
        <taxon>Streptomyces</taxon>
    </lineage>
</organism>
<evidence type="ECO:0000256" key="2">
    <source>
        <dbReference type="SAM" id="SignalP"/>
    </source>
</evidence>
<accession>A0ABW6MAI6</accession>